<dbReference type="InterPro" id="IPR003772">
    <property type="entry name" value="YceD"/>
</dbReference>
<reference evidence="1" key="1">
    <citation type="submission" date="2018-12" db="EMBL/GenBank/DDBJ databases">
        <authorList>
            <person name="Will S."/>
            <person name="Neumann-Schaal M."/>
            <person name="Henke P."/>
        </authorList>
    </citation>
    <scope>NUCLEOTIDE SEQUENCE</scope>
    <source>
        <strain evidence="1">PCC 7102</strain>
    </source>
</reference>
<sequence>MDAIFIPQLIQAPERTEEIQVQEFLPGLDTLTPVRGMVRVRHCGNYLEVAALAEAIITCTCCRCLKQYNHRLVVDTTEIIWLDEAANQFDDLPLEREVAVEDLVESLLPQGHFYPSEWLYEQMCLEIPPRQLCDEDCAGISATPKSTTQNPLIDKRWASLEALKNQLPN</sequence>
<gene>
    <name evidence="1" type="ORF">DSM106972_020790</name>
</gene>
<name>A0A3S1AS84_9CYAN</name>
<protein>
    <recommendedName>
        <fullName evidence="3">Metal-binding protein</fullName>
    </recommendedName>
</protein>
<dbReference type="RefSeq" id="WP_127080674.1">
    <property type="nucleotide sequence ID" value="NZ_RSCL01000004.1"/>
</dbReference>
<organism evidence="1 2">
    <name type="scientific">Dulcicalothrix desertica PCC 7102</name>
    <dbReference type="NCBI Taxonomy" id="232991"/>
    <lineage>
        <taxon>Bacteria</taxon>
        <taxon>Bacillati</taxon>
        <taxon>Cyanobacteriota</taxon>
        <taxon>Cyanophyceae</taxon>
        <taxon>Nostocales</taxon>
        <taxon>Calotrichaceae</taxon>
        <taxon>Dulcicalothrix</taxon>
    </lineage>
</organism>
<dbReference type="Proteomes" id="UP000271624">
    <property type="component" value="Unassembled WGS sequence"/>
</dbReference>
<evidence type="ECO:0000313" key="1">
    <source>
        <dbReference type="EMBL" id="RUT07819.1"/>
    </source>
</evidence>
<comment type="caution">
    <text evidence="1">The sequence shown here is derived from an EMBL/GenBank/DDBJ whole genome shotgun (WGS) entry which is preliminary data.</text>
</comment>
<dbReference type="Pfam" id="PF02620">
    <property type="entry name" value="YceD"/>
    <property type="match status" value="1"/>
</dbReference>
<proteinExistence type="predicted"/>
<dbReference type="OrthoDB" id="9786554at2"/>
<keyword evidence="2" id="KW-1185">Reference proteome</keyword>
<dbReference type="EMBL" id="RSCL01000004">
    <property type="protein sequence ID" value="RUT07819.1"/>
    <property type="molecule type" value="Genomic_DNA"/>
</dbReference>
<evidence type="ECO:0000313" key="2">
    <source>
        <dbReference type="Proteomes" id="UP000271624"/>
    </source>
</evidence>
<reference evidence="1" key="2">
    <citation type="journal article" date="2019" name="Genome Biol. Evol.">
        <title>Day and night: Metabolic profiles and evolutionary relationships of six axenic non-marine cyanobacteria.</title>
        <authorList>
            <person name="Will S.E."/>
            <person name="Henke P."/>
            <person name="Boedeker C."/>
            <person name="Huang S."/>
            <person name="Brinkmann H."/>
            <person name="Rohde M."/>
            <person name="Jarek M."/>
            <person name="Friedl T."/>
            <person name="Seufert S."/>
            <person name="Schumacher M."/>
            <person name="Overmann J."/>
            <person name="Neumann-Schaal M."/>
            <person name="Petersen J."/>
        </authorList>
    </citation>
    <scope>NUCLEOTIDE SEQUENCE [LARGE SCALE GENOMIC DNA]</scope>
    <source>
        <strain evidence="1">PCC 7102</strain>
    </source>
</reference>
<evidence type="ECO:0008006" key="3">
    <source>
        <dbReference type="Google" id="ProtNLM"/>
    </source>
</evidence>
<dbReference type="AlphaFoldDB" id="A0A3S1AS84"/>
<accession>A0A3S1AS84</accession>